<sequence>MNFSDHTAITYNEKNFYTLEHHFWSAICLSTYDITPTTVAYFSELNMPIFNYIYLHSGATTASFEVANDLFKQQSKPYVLVVHSAELAKFSALIQEYQLVNDGESTAMVLEQQDLIKQAPCCLPDFYHIEQCNQNLSCWAEPLVTAFPVDSDVEVKDEESVIDQYIRYHQRALDKNINMLHFVLFHHQRPVTSLTLTIYKDLARLDDIGTDIEYQRKGLATMLIKHALHICHQHDIKRCYLEASSDGLSVYSKLGFKPIFNYYSYISE</sequence>
<gene>
    <name evidence="2" type="ORF">PROVRUST_04917</name>
</gene>
<dbReference type="Proteomes" id="UP000005512">
    <property type="component" value="Unassembled WGS sequence"/>
</dbReference>
<dbReference type="PANTHER" id="PTHR42791:SF1">
    <property type="entry name" value="N-ACETYLTRANSFERASE DOMAIN-CONTAINING PROTEIN"/>
    <property type="match status" value="1"/>
</dbReference>
<dbReference type="STRING" id="500637.PROVRUST_04917"/>
<dbReference type="InterPro" id="IPR016181">
    <property type="entry name" value="Acyl_CoA_acyltransferase"/>
</dbReference>
<organism evidence="2 3">
    <name type="scientific">Providencia rustigianii DSM 4541</name>
    <dbReference type="NCBI Taxonomy" id="500637"/>
    <lineage>
        <taxon>Bacteria</taxon>
        <taxon>Pseudomonadati</taxon>
        <taxon>Pseudomonadota</taxon>
        <taxon>Gammaproteobacteria</taxon>
        <taxon>Enterobacterales</taxon>
        <taxon>Morganellaceae</taxon>
        <taxon>Providencia</taxon>
    </lineage>
</organism>
<dbReference type="HOGENOM" id="CLU_093873_0_0_6"/>
<dbReference type="EMBL" id="ABXV02000011">
    <property type="protein sequence ID" value="EFB73645.1"/>
    <property type="molecule type" value="Genomic_DNA"/>
</dbReference>
<dbReference type="eggNOG" id="COG0456">
    <property type="taxonomic scope" value="Bacteria"/>
</dbReference>
<dbReference type="RefSeq" id="WP_006812996.1">
    <property type="nucleotide sequence ID" value="NZ_GG703817.1"/>
</dbReference>
<dbReference type="SUPFAM" id="SSF55729">
    <property type="entry name" value="Acyl-CoA N-acyltransferases (Nat)"/>
    <property type="match status" value="1"/>
</dbReference>
<evidence type="ECO:0000313" key="3">
    <source>
        <dbReference type="Proteomes" id="UP000005512"/>
    </source>
</evidence>
<proteinExistence type="predicted"/>
<dbReference type="Gene3D" id="3.40.630.30">
    <property type="match status" value="1"/>
</dbReference>
<dbReference type="AlphaFoldDB" id="D1NYU7"/>
<name>D1NYU7_9GAMM</name>
<feature type="domain" description="N-acetyltransferase" evidence="1">
    <location>
        <begin position="127"/>
        <end position="268"/>
    </location>
</feature>
<dbReference type="PANTHER" id="PTHR42791">
    <property type="entry name" value="GNAT FAMILY ACETYLTRANSFERASE"/>
    <property type="match status" value="1"/>
</dbReference>
<reference evidence="2" key="1">
    <citation type="submission" date="2009-12" db="EMBL/GenBank/DDBJ databases">
        <authorList>
            <person name="Weinstock G."/>
            <person name="Sodergren E."/>
            <person name="Clifton S."/>
            <person name="Fulton L."/>
            <person name="Fulton B."/>
            <person name="Courtney L."/>
            <person name="Fronick C."/>
            <person name="Harrison M."/>
            <person name="Strong C."/>
            <person name="Farmer C."/>
            <person name="Delahaunty K."/>
            <person name="Markovic C."/>
            <person name="Hall O."/>
            <person name="Minx P."/>
            <person name="Tomlinson C."/>
            <person name="Mitreva M."/>
            <person name="Nelson J."/>
            <person name="Hou S."/>
            <person name="Wollam A."/>
            <person name="Pepin K.H."/>
            <person name="Johnson M."/>
            <person name="Bhonagiri V."/>
            <person name="Nash W.E."/>
            <person name="Warren W."/>
            <person name="Chinwalla A."/>
            <person name="Mardis E.R."/>
            <person name="Wilson R.K."/>
        </authorList>
    </citation>
    <scope>NUCLEOTIDE SEQUENCE [LARGE SCALE GENOMIC DNA]</scope>
    <source>
        <strain evidence="2">DSM 4541</strain>
    </source>
</reference>
<dbReference type="InterPro" id="IPR000182">
    <property type="entry name" value="GNAT_dom"/>
</dbReference>
<evidence type="ECO:0000313" key="2">
    <source>
        <dbReference type="EMBL" id="EFB73645.1"/>
    </source>
</evidence>
<dbReference type="Pfam" id="PF13673">
    <property type="entry name" value="Acetyltransf_10"/>
    <property type="match status" value="1"/>
</dbReference>
<dbReference type="CDD" id="cd04301">
    <property type="entry name" value="NAT_SF"/>
    <property type="match status" value="1"/>
</dbReference>
<dbReference type="PROSITE" id="PS51186">
    <property type="entry name" value="GNAT"/>
    <property type="match status" value="1"/>
</dbReference>
<accession>D1NYU7</accession>
<comment type="caution">
    <text evidence="2">The sequence shown here is derived from an EMBL/GenBank/DDBJ whole genome shotgun (WGS) entry which is preliminary data.</text>
</comment>
<dbReference type="GO" id="GO:0016747">
    <property type="term" value="F:acyltransferase activity, transferring groups other than amino-acyl groups"/>
    <property type="evidence" value="ECO:0007669"/>
    <property type="project" value="InterPro"/>
</dbReference>
<keyword evidence="3" id="KW-1185">Reference proteome</keyword>
<protein>
    <submittedName>
        <fullName evidence="2">Acetyltransferase, GNAT family</fullName>
    </submittedName>
</protein>
<dbReference type="InterPro" id="IPR052523">
    <property type="entry name" value="Trichothecene_AcTrans"/>
</dbReference>
<evidence type="ECO:0000259" key="1">
    <source>
        <dbReference type="PROSITE" id="PS51186"/>
    </source>
</evidence>